<dbReference type="Proteomes" id="UP000239388">
    <property type="component" value="Unassembled WGS sequence"/>
</dbReference>
<dbReference type="AlphaFoldDB" id="A0A2S8G1R5"/>
<dbReference type="GO" id="GO:0016740">
    <property type="term" value="F:transferase activity"/>
    <property type="evidence" value="ECO:0007669"/>
    <property type="project" value="UniProtKB-KW"/>
</dbReference>
<accession>A0A2S8G1R5</accession>
<organism evidence="2 3">
    <name type="scientific">Blastopirellula marina</name>
    <dbReference type="NCBI Taxonomy" id="124"/>
    <lineage>
        <taxon>Bacteria</taxon>
        <taxon>Pseudomonadati</taxon>
        <taxon>Planctomycetota</taxon>
        <taxon>Planctomycetia</taxon>
        <taxon>Pirellulales</taxon>
        <taxon>Pirellulaceae</taxon>
        <taxon>Blastopirellula</taxon>
    </lineage>
</organism>
<evidence type="ECO:0000259" key="1">
    <source>
        <dbReference type="Pfam" id="PF00535"/>
    </source>
</evidence>
<dbReference type="PANTHER" id="PTHR43685:SF2">
    <property type="entry name" value="GLYCOSYLTRANSFERASE 2-LIKE DOMAIN-CONTAINING PROTEIN"/>
    <property type="match status" value="1"/>
</dbReference>
<dbReference type="RefSeq" id="WP_105353195.1">
    <property type="nucleotide sequence ID" value="NZ_PUIB01000011.1"/>
</dbReference>
<dbReference type="Pfam" id="PF00535">
    <property type="entry name" value="Glycos_transf_2"/>
    <property type="match status" value="1"/>
</dbReference>
<proteinExistence type="predicted"/>
<dbReference type="Gene3D" id="3.90.550.10">
    <property type="entry name" value="Spore Coat Polysaccharide Biosynthesis Protein SpsA, Chain A"/>
    <property type="match status" value="1"/>
</dbReference>
<dbReference type="SUPFAM" id="SSF53448">
    <property type="entry name" value="Nucleotide-diphospho-sugar transferases"/>
    <property type="match status" value="1"/>
</dbReference>
<dbReference type="InterPro" id="IPR001173">
    <property type="entry name" value="Glyco_trans_2-like"/>
</dbReference>
<evidence type="ECO:0000313" key="3">
    <source>
        <dbReference type="Proteomes" id="UP000239388"/>
    </source>
</evidence>
<reference evidence="2 3" key="1">
    <citation type="submission" date="2018-02" db="EMBL/GenBank/DDBJ databases">
        <title>Comparative genomes isolates from brazilian mangrove.</title>
        <authorList>
            <person name="Araujo J.E."/>
            <person name="Taketani R.G."/>
            <person name="Silva M.C.P."/>
            <person name="Loureco M.V."/>
            <person name="Andreote F.D."/>
        </authorList>
    </citation>
    <scope>NUCLEOTIDE SEQUENCE [LARGE SCALE GENOMIC DNA]</scope>
    <source>
        <strain evidence="2 3">NAP PRIS-MGV</strain>
    </source>
</reference>
<protein>
    <submittedName>
        <fullName evidence="2">Family 2 glycosyl transferase</fullName>
    </submittedName>
</protein>
<name>A0A2S8G1R5_9BACT</name>
<sequence>MGSSSLVSIVIPCFNAESFIAEAIESALGQSYPNVEVVVVDDGSTDSSLAVVKSFGDRVRWYTGPNLGGCAARNRGVQMARGELIQFLDSDDLLCPDKLKVQVPLALQSPDDVTYCDYEARDFESGKQCRIHSAESRGLDPVEFVLLSQRLQTSAPLHERDRLLEMGGFREGLSCAQEYDLHLRLACSGARFLHVPEVLHVVRQRRGSVSSNSMRVIDQHKQILLEAWESLAQAGKLTDRISASFAGILATDARVYIRNQQYDRACHYFQLAAKLHENGGLDRAYSAPVRWLRSIVGAVNVERFVSSKRRLMGNVVS</sequence>
<dbReference type="PANTHER" id="PTHR43685">
    <property type="entry name" value="GLYCOSYLTRANSFERASE"/>
    <property type="match status" value="1"/>
</dbReference>
<comment type="caution">
    <text evidence="2">The sequence shown here is derived from an EMBL/GenBank/DDBJ whole genome shotgun (WGS) entry which is preliminary data.</text>
</comment>
<feature type="domain" description="Glycosyltransferase 2-like" evidence="1">
    <location>
        <begin position="8"/>
        <end position="126"/>
    </location>
</feature>
<dbReference type="OrthoDB" id="396512at2"/>
<dbReference type="InterPro" id="IPR050834">
    <property type="entry name" value="Glycosyltransf_2"/>
</dbReference>
<keyword evidence="2" id="KW-0808">Transferase</keyword>
<dbReference type="EMBL" id="PUIB01000011">
    <property type="protein sequence ID" value="PQO38074.1"/>
    <property type="molecule type" value="Genomic_DNA"/>
</dbReference>
<dbReference type="InterPro" id="IPR029044">
    <property type="entry name" value="Nucleotide-diphossugar_trans"/>
</dbReference>
<evidence type="ECO:0000313" key="2">
    <source>
        <dbReference type="EMBL" id="PQO38074.1"/>
    </source>
</evidence>
<gene>
    <name evidence="2" type="ORF">C5Y98_08295</name>
</gene>